<accession>A0A6A5QMH3</accession>
<feature type="chain" id="PRO_5025472998" description="Ubiquitin 3 binding protein But2 C-terminal domain-containing protein" evidence="1">
    <location>
        <begin position="21"/>
        <end position="143"/>
    </location>
</feature>
<dbReference type="EMBL" id="ML979135">
    <property type="protein sequence ID" value="KAF1916108.1"/>
    <property type="molecule type" value="Genomic_DNA"/>
</dbReference>
<proteinExistence type="predicted"/>
<keyword evidence="3" id="KW-1185">Reference proteome</keyword>
<evidence type="ECO:0000313" key="2">
    <source>
        <dbReference type="EMBL" id="KAF1916108.1"/>
    </source>
</evidence>
<evidence type="ECO:0000256" key="1">
    <source>
        <dbReference type="SAM" id="SignalP"/>
    </source>
</evidence>
<protein>
    <recommendedName>
        <fullName evidence="4">Ubiquitin 3 binding protein But2 C-terminal domain-containing protein</fullName>
    </recommendedName>
</protein>
<dbReference type="Proteomes" id="UP000800096">
    <property type="component" value="Unassembled WGS sequence"/>
</dbReference>
<sequence length="143" mass="15241">MQFTIPTIALFSALASTGYAANVFATIFDTAQKKSPANFDVGNPCCFNLDNTQDISFSQGGVLGSPAGPYCLYAFKAGGCKGPVDGDARKEFRNPTTIPNAPGKRYSLAPEIQGIESHSFKFRNGPCTVVPDPEKEEKKCPPA</sequence>
<keyword evidence="1" id="KW-0732">Signal</keyword>
<name>A0A6A5QMH3_AMPQU</name>
<reference evidence="2" key="1">
    <citation type="journal article" date="2020" name="Stud. Mycol.">
        <title>101 Dothideomycetes genomes: a test case for predicting lifestyles and emergence of pathogens.</title>
        <authorList>
            <person name="Haridas S."/>
            <person name="Albert R."/>
            <person name="Binder M."/>
            <person name="Bloem J."/>
            <person name="Labutti K."/>
            <person name="Salamov A."/>
            <person name="Andreopoulos B."/>
            <person name="Baker S."/>
            <person name="Barry K."/>
            <person name="Bills G."/>
            <person name="Bluhm B."/>
            <person name="Cannon C."/>
            <person name="Castanera R."/>
            <person name="Culley D."/>
            <person name="Daum C."/>
            <person name="Ezra D."/>
            <person name="Gonzalez J."/>
            <person name="Henrissat B."/>
            <person name="Kuo A."/>
            <person name="Liang C."/>
            <person name="Lipzen A."/>
            <person name="Lutzoni F."/>
            <person name="Magnuson J."/>
            <person name="Mondo S."/>
            <person name="Nolan M."/>
            <person name="Ohm R."/>
            <person name="Pangilinan J."/>
            <person name="Park H.-J."/>
            <person name="Ramirez L."/>
            <person name="Alfaro M."/>
            <person name="Sun H."/>
            <person name="Tritt A."/>
            <person name="Yoshinaga Y."/>
            <person name="Zwiers L.-H."/>
            <person name="Turgeon B."/>
            <person name="Goodwin S."/>
            <person name="Spatafora J."/>
            <person name="Crous P."/>
            <person name="Grigoriev I."/>
        </authorList>
    </citation>
    <scope>NUCLEOTIDE SEQUENCE</scope>
    <source>
        <strain evidence="2">HMLAC05119</strain>
    </source>
</reference>
<dbReference type="AlphaFoldDB" id="A0A6A5QMH3"/>
<evidence type="ECO:0008006" key="4">
    <source>
        <dbReference type="Google" id="ProtNLM"/>
    </source>
</evidence>
<evidence type="ECO:0000313" key="3">
    <source>
        <dbReference type="Proteomes" id="UP000800096"/>
    </source>
</evidence>
<feature type="signal peptide" evidence="1">
    <location>
        <begin position="1"/>
        <end position="20"/>
    </location>
</feature>
<gene>
    <name evidence="2" type="ORF">BDU57DRAFT_516003</name>
</gene>
<organism evidence="2 3">
    <name type="scientific">Ampelomyces quisqualis</name>
    <name type="common">Powdery mildew agent</name>
    <dbReference type="NCBI Taxonomy" id="50730"/>
    <lineage>
        <taxon>Eukaryota</taxon>
        <taxon>Fungi</taxon>
        <taxon>Dikarya</taxon>
        <taxon>Ascomycota</taxon>
        <taxon>Pezizomycotina</taxon>
        <taxon>Dothideomycetes</taxon>
        <taxon>Pleosporomycetidae</taxon>
        <taxon>Pleosporales</taxon>
        <taxon>Pleosporineae</taxon>
        <taxon>Phaeosphaeriaceae</taxon>
        <taxon>Ampelomyces</taxon>
    </lineage>
</organism>